<evidence type="ECO:0000313" key="1">
    <source>
        <dbReference type="EMBL" id="PKC57975.1"/>
    </source>
</evidence>
<dbReference type="EMBL" id="LLXH01001664">
    <property type="protein sequence ID" value="PKC57975.1"/>
    <property type="molecule type" value="Genomic_DNA"/>
</dbReference>
<dbReference type="SUPFAM" id="SSF54060">
    <property type="entry name" value="His-Me finger endonucleases"/>
    <property type="match status" value="1"/>
</dbReference>
<dbReference type="AlphaFoldDB" id="A0A2N0R3U0"/>
<comment type="caution">
    <text evidence="1">The sequence shown here is derived from an EMBL/GenBank/DDBJ whole genome shotgun (WGS) entry which is preliminary data.</text>
</comment>
<dbReference type="Proteomes" id="UP000232688">
    <property type="component" value="Unassembled WGS sequence"/>
</dbReference>
<dbReference type="VEuPathDB" id="FungiDB:RhiirFUN_016674"/>
<dbReference type="PANTHER" id="PTHR31511:SF12">
    <property type="entry name" value="RHO TERMINATION FACTOR N-TERMINAL DOMAIN-CONTAINING PROTEIN"/>
    <property type="match status" value="1"/>
</dbReference>
<accession>A0A2N0R3U0</accession>
<gene>
    <name evidence="1" type="ORF">RhiirA1_471672</name>
</gene>
<reference evidence="1 2" key="2">
    <citation type="submission" date="2017-10" db="EMBL/GenBank/DDBJ databases">
        <title>Genome analyses suggest a sexual origin of heterokaryosis in a supposedly ancient asexual fungus.</title>
        <authorList>
            <person name="Corradi N."/>
            <person name="Sedzielewska K."/>
            <person name="Noel J."/>
            <person name="Charron P."/>
            <person name="Farinelli L."/>
            <person name="Marton T."/>
            <person name="Kruger M."/>
            <person name="Pelin A."/>
            <person name="Brachmann A."/>
            <person name="Corradi N."/>
        </authorList>
    </citation>
    <scope>NUCLEOTIDE SEQUENCE [LARGE SCALE GENOMIC DNA]</scope>
    <source>
        <strain evidence="1 2">A1</strain>
    </source>
</reference>
<proteinExistence type="predicted"/>
<sequence length="650" mass="75267">VLQTELHRKDQIKSAIVVKCLYLLTKKDKEEREDSDDFANKVYKVKYHRDKQVEEALLRGSGYTLDRIEEISIETYKLQRGAGGSFKPTPKKLANTKATINPDNKGLIDRETNRLSEKCLQGALGCYFAHQDGETDHLERIFRATKYKPYLDVVKLDGIPMPTPICSRIFNKIEEMNPDISISVWEWKEETATLKPVIASKNFKRQHKIHLLALTDITKSEDDKYGQKNHFLWIKNPSRLIYGDTAHKEKKYLCDGCFQSFPSEKSLDHHIEWCPGIHEEAPQRVTLPVKGVNDFEEFKNYGRMINAPCVIIADFEADNKKCDEAYGGSMRKLAEQKANSFCYLVHWIDTGDVWGPFLYRGENATQEFVRRIDQELVHINEVLAVKADRIETEEDKNRFAESDTCWICKGKIAIDREEVKCLENKVSWLNNKLENTPKNSEDYKALTTQILKVTKAIDQAEAMDFKVWDHCHITGKFRGASHRDCNLKLQIQDWKTPIPVIFHNFRGYDSHLVCESVGRSANAQHIRVIAETFERYKSMKVGQLKYIDSKQFMNSSLASLTKNLGDNHQITSQYFKKLGYTEEQLALVYRKGVYPYDYIDSQDRFLETELPPIHEFTTTLKGKISQEDYHHAQKSSRCLDRVSKNVYGIL</sequence>
<name>A0A2N0R3U0_9GLOM</name>
<organism evidence="1 2">
    <name type="scientific">Rhizophagus irregularis</name>
    <dbReference type="NCBI Taxonomy" id="588596"/>
    <lineage>
        <taxon>Eukaryota</taxon>
        <taxon>Fungi</taxon>
        <taxon>Fungi incertae sedis</taxon>
        <taxon>Mucoromycota</taxon>
        <taxon>Glomeromycotina</taxon>
        <taxon>Glomeromycetes</taxon>
        <taxon>Glomerales</taxon>
        <taxon>Glomeraceae</taxon>
        <taxon>Rhizophagus</taxon>
    </lineage>
</organism>
<feature type="non-terminal residue" evidence="1">
    <location>
        <position position="1"/>
    </location>
</feature>
<evidence type="ECO:0000313" key="2">
    <source>
        <dbReference type="Proteomes" id="UP000232688"/>
    </source>
</evidence>
<dbReference type="VEuPathDB" id="FungiDB:RhiirA1_471672"/>
<dbReference type="PANTHER" id="PTHR31511">
    <property type="entry name" value="PROTEIN CBG23764"/>
    <property type="match status" value="1"/>
</dbReference>
<evidence type="ECO:0008006" key="3">
    <source>
        <dbReference type="Google" id="ProtNLM"/>
    </source>
</evidence>
<dbReference type="InterPro" id="IPR044925">
    <property type="entry name" value="His-Me_finger_sf"/>
</dbReference>
<protein>
    <recommendedName>
        <fullName evidence="3">C2H2-type domain-containing protein</fullName>
    </recommendedName>
</protein>
<reference evidence="1 2" key="1">
    <citation type="submission" date="2017-10" db="EMBL/GenBank/DDBJ databases">
        <title>Extensive intraspecific genome diversity in a model arbuscular mycorrhizal fungus.</title>
        <authorList>
            <person name="Chen E.C.H."/>
            <person name="Morin E."/>
            <person name="Baudet D."/>
            <person name="Noel J."/>
            <person name="Ndikumana S."/>
            <person name="Charron P."/>
            <person name="St-Onge C."/>
            <person name="Giorgi J."/>
            <person name="Grigoriev I.V."/>
            <person name="Roux C."/>
            <person name="Martin F.M."/>
            <person name="Corradi N."/>
        </authorList>
    </citation>
    <scope>NUCLEOTIDE SEQUENCE [LARGE SCALE GENOMIC DNA]</scope>
    <source>
        <strain evidence="1 2">A1</strain>
    </source>
</reference>